<evidence type="ECO:0000313" key="4">
    <source>
        <dbReference type="Proteomes" id="UP000281738"/>
    </source>
</evidence>
<sequence>MTLHDTARAALAGWTAPGADQERLRTSYVAHLDARPDGVRRACFPAHLTAGALVLSDDGDHVLLNLHRKARRWFHFGGHLEDGDATLQEGARREATEESGLPDLAVDAEPLHLSRHRVEFCDPRGPVDHLDVRFLARAAAGVEPVVSDESLDVRWWPVDALPTQDADMVEMIGLARDRARSADRAGPAC</sequence>
<evidence type="ECO:0000256" key="1">
    <source>
        <dbReference type="ARBA" id="ARBA00005582"/>
    </source>
</evidence>
<feature type="domain" description="Nudix hydrolase" evidence="2">
    <location>
        <begin position="45"/>
        <end position="179"/>
    </location>
</feature>
<comment type="caution">
    <text evidence="3">The sequence shown here is derived from an EMBL/GenBank/DDBJ whole genome shotgun (WGS) entry which is preliminary data.</text>
</comment>
<dbReference type="SUPFAM" id="SSF55811">
    <property type="entry name" value="Nudix"/>
    <property type="match status" value="1"/>
</dbReference>
<dbReference type="InterPro" id="IPR000086">
    <property type="entry name" value="NUDIX_hydrolase_dom"/>
</dbReference>
<dbReference type="InterPro" id="IPR015797">
    <property type="entry name" value="NUDIX_hydrolase-like_dom_sf"/>
</dbReference>
<dbReference type="PROSITE" id="PS51462">
    <property type="entry name" value="NUDIX"/>
    <property type="match status" value="1"/>
</dbReference>
<comment type="similarity">
    <text evidence="1">Belongs to the Nudix hydrolase family.</text>
</comment>
<gene>
    <name evidence="3" type="ORF">EDD33_3253</name>
</gene>
<proteinExistence type="inferred from homology"/>
<dbReference type="Pfam" id="PF00293">
    <property type="entry name" value="NUDIX"/>
    <property type="match status" value="1"/>
</dbReference>
<dbReference type="OrthoDB" id="129709at2"/>
<name>A0A3N2CY32_9ACTN</name>
<reference evidence="3 4" key="1">
    <citation type="submission" date="2018-11" db="EMBL/GenBank/DDBJ databases">
        <title>Sequencing the genomes of 1000 actinobacteria strains.</title>
        <authorList>
            <person name="Klenk H.-P."/>
        </authorList>
    </citation>
    <scope>NUCLEOTIDE SEQUENCE [LARGE SCALE GENOMIC DNA]</scope>
    <source>
        <strain evidence="3 4">DSM 12652</strain>
    </source>
</reference>
<dbReference type="AlphaFoldDB" id="A0A3N2CY32"/>
<accession>A0A3N2CY32</accession>
<protein>
    <submittedName>
        <fullName evidence="3">ADP-ribose pyrophosphatase YjhB (NUDIX family)</fullName>
    </submittedName>
</protein>
<dbReference type="PANTHER" id="PTHR43736">
    <property type="entry name" value="ADP-RIBOSE PYROPHOSPHATASE"/>
    <property type="match status" value="1"/>
</dbReference>
<dbReference type="Proteomes" id="UP000281738">
    <property type="component" value="Unassembled WGS sequence"/>
</dbReference>
<dbReference type="Gene3D" id="3.90.79.10">
    <property type="entry name" value="Nucleoside Triphosphate Pyrophosphohydrolase"/>
    <property type="match status" value="1"/>
</dbReference>
<dbReference type="EMBL" id="RKHO01000001">
    <property type="protein sequence ID" value="ROR92363.1"/>
    <property type="molecule type" value="Genomic_DNA"/>
</dbReference>
<keyword evidence="4" id="KW-1185">Reference proteome</keyword>
<evidence type="ECO:0000259" key="2">
    <source>
        <dbReference type="PROSITE" id="PS51462"/>
    </source>
</evidence>
<dbReference type="RefSeq" id="WP_123391996.1">
    <property type="nucleotide sequence ID" value="NZ_RKHO01000001.1"/>
</dbReference>
<dbReference type="PANTHER" id="PTHR43736:SF1">
    <property type="entry name" value="DIHYDRONEOPTERIN TRIPHOSPHATE DIPHOSPHATASE"/>
    <property type="match status" value="1"/>
</dbReference>
<dbReference type="CDD" id="cd03674">
    <property type="entry name" value="NUDIX_Hydrolase"/>
    <property type="match status" value="1"/>
</dbReference>
<organism evidence="3 4">
    <name type="scientific">Nocardioides aurantiacus</name>
    <dbReference type="NCBI Taxonomy" id="86796"/>
    <lineage>
        <taxon>Bacteria</taxon>
        <taxon>Bacillati</taxon>
        <taxon>Actinomycetota</taxon>
        <taxon>Actinomycetes</taxon>
        <taxon>Propionibacteriales</taxon>
        <taxon>Nocardioidaceae</taxon>
        <taxon>Nocardioides</taxon>
    </lineage>
</organism>
<evidence type="ECO:0000313" key="3">
    <source>
        <dbReference type="EMBL" id="ROR92363.1"/>
    </source>
</evidence>